<name>A0A2K8PA22_STRLA</name>
<dbReference type="GeneID" id="49382797"/>
<evidence type="ECO:0000256" key="1">
    <source>
        <dbReference type="SAM" id="MobiDB-lite"/>
    </source>
</evidence>
<protein>
    <submittedName>
        <fullName evidence="3">Uncharacterized protein</fullName>
    </submittedName>
</protein>
<dbReference type="EMBL" id="CP024985">
    <property type="protein sequence ID" value="ATZ23592.1"/>
    <property type="molecule type" value="Genomic_DNA"/>
</dbReference>
<dbReference type="AlphaFoldDB" id="A0A2K8PA22"/>
<dbReference type="Proteomes" id="UP000231791">
    <property type="component" value="Chromosome"/>
</dbReference>
<accession>A0A2K8PA22</accession>
<evidence type="ECO:0000313" key="4">
    <source>
        <dbReference type="Proteomes" id="UP000231791"/>
    </source>
</evidence>
<feature type="region of interest" description="Disordered" evidence="1">
    <location>
        <begin position="1"/>
        <end position="31"/>
    </location>
</feature>
<dbReference type="RefSeq" id="WP_030237466.1">
    <property type="nucleotide sequence ID" value="NZ_CP024985.1"/>
</dbReference>
<feature type="transmembrane region" description="Helical" evidence="2">
    <location>
        <begin position="38"/>
        <end position="57"/>
    </location>
</feature>
<reference evidence="3 4" key="1">
    <citation type="submission" date="2017-11" db="EMBL/GenBank/DDBJ databases">
        <title>Complete genome sequence of Streptomyces lavendulae subsp. lavendulae CCM 3239 (formerly 'Streptomyces aureofaciens CCM 3239'), the producer of the angucycline-type antibiotic auricin.</title>
        <authorList>
            <person name="Busche T."/>
            <person name="Novakova R."/>
            <person name="Al'Dilaimi A."/>
            <person name="Homerova D."/>
            <person name="Feckova L."/>
            <person name="Rezuchova B."/>
            <person name="Mingyar E."/>
            <person name="Csolleiova D."/>
            <person name="Bekeova C."/>
            <person name="Winkler A."/>
            <person name="Sevcikova B."/>
            <person name="Kalinowski J."/>
            <person name="Kormanec J."/>
            <person name="Ruckert C."/>
        </authorList>
    </citation>
    <scope>NUCLEOTIDE SEQUENCE [LARGE SCALE GENOMIC DNA]</scope>
    <source>
        <strain evidence="3 4">CCM 3239</strain>
    </source>
</reference>
<sequence length="201" mass="21869">MTPPTSLPRQASSPEAEDHRPSAPGERGSRRETVRRRWITALIILLLVGVPAGYLAVSAQQSRASGKDKAARVGAVKVRPDWPSTVQRSIYEVPIPDSGASSVGYLETNNWHTSRLYVQFQVTPKALDSFLADVGTSRAALTPGVSVSERDAKVAGWSWSPKHKWSGVTVEADDPRPTRDITVDFANPRAPRVYVVSTTVP</sequence>
<keyword evidence="2" id="KW-0472">Membrane</keyword>
<keyword evidence="4" id="KW-1185">Reference proteome</keyword>
<keyword evidence="2" id="KW-1133">Transmembrane helix</keyword>
<proteinExistence type="predicted"/>
<gene>
    <name evidence="3" type="ORF">SLAV_08610</name>
</gene>
<dbReference type="OrthoDB" id="4305709at2"/>
<feature type="compositionally biased region" description="Basic and acidic residues" evidence="1">
    <location>
        <begin position="16"/>
        <end position="31"/>
    </location>
</feature>
<keyword evidence="2" id="KW-0812">Transmembrane</keyword>
<organism evidence="3 4">
    <name type="scientific">Streptomyces lavendulae subsp. lavendulae</name>
    <dbReference type="NCBI Taxonomy" id="58340"/>
    <lineage>
        <taxon>Bacteria</taxon>
        <taxon>Bacillati</taxon>
        <taxon>Actinomycetota</taxon>
        <taxon>Actinomycetes</taxon>
        <taxon>Kitasatosporales</taxon>
        <taxon>Streptomycetaceae</taxon>
        <taxon>Streptomyces</taxon>
    </lineage>
</organism>
<evidence type="ECO:0000313" key="3">
    <source>
        <dbReference type="EMBL" id="ATZ23592.1"/>
    </source>
</evidence>
<dbReference type="KEGG" id="slx:SLAV_08610"/>
<evidence type="ECO:0000256" key="2">
    <source>
        <dbReference type="SAM" id="Phobius"/>
    </source>
</evidence>